<organism evidence="2 3">
    <name type="scientific">Pythium oligandrum</name>
    <name type="common">Mycoparasitic fungus</name>
    <dbReference type="NCBI Taxonomy" id="41045"/>
    <lineage>
        <taxon>Eukaryota</taxon>
        <taxon>Sar</taxon>
        <taxon>Stramenopiles</taxon>
        <taxon>Oomycota</taxon>
        <taxon>Peronosporomycetes</taxon>
        <taxon>Pythiales</taxon>
        <taxon>Pythiaceae</taxon>
        <taxon>Pythium</taxon>
    </lineage>
</organism>
<dbReference type="Proteomes" id="UP000794436">
    <property type="component" value="Unassembled WGS sequence"/>
</dbReference>
<dbReference type="OrthoDB" id="77317at2759"/>
<comment type="caution">
    <text evidence="2">The sequence shown here is derived from an EMBL/GenBank/DDBJ whole genome shotgun (WGS) entry which is preliminary data.</text>
</comment>
<feature type="compositionally biased region" description="Pro residues" evidence="1">
    <location>
        <begin position="187"/>
        <end position="198"/>
    </location>
</feature>
<feature type="compositionally biased region" description="Polar residues" evidence="1">
    <location>
        <begin position="231"/>
        <end position="244"/>
    </location>
</feature>
<feature type="compositionally biased region" description="Basic and acidic residues" evidence="1">
    <location>
        <begin position="115"/>
        <end position="127"/>
    </location>
</feature>
<name>A0A8K1CBW2_PYTOL</name>
<gene>
    <name evidence="2" type="ORF">Poli38472_000576</name>
</gene>
<feature type="compositionally biased region" description="Polar residues" evidence="1">
    <location>
        <begin position="88"/>
        <end position="103"/>
    </location>
</feature>
<dbReference type="AlphaFoldDB" id="A0A8K1CBW2"/>
<reference evidence="2" key="1">
    <citation type="submission" date="2019-03" db="EMBL/GenBank/DDBJ databases">
        <title>Long read genome sequence of the mycoparasitic Pythium oligandrum ATCC 38472 isolated from sugarbeet rhizosphere.</title>
        <authorList>
            <person name="Gaulin E."/>
        </authorList>
    </citation>
    <scope>NUCLEOTIDE SEQUENCE</scope>
    <source>
        <strain evidence="2">ATCC 38472_TT</strain>
    </source>
</reference>
<keyword evidence="3" id="KW-1185">Reference proteome</keyword>
<evidence type="ECO:0000313" key="2">
    <source>
        <dbReference type="EMBL" id="TMW60534.1"/>
    </source>
</evidence>
<feature type="region of interest" description="Disordered" evidence="1">
    <location>
        <begin position="71"/>
        <end position="329"/>
    </location>
</feature>
<evidence type="ECO:0000313" key="3">
    <source>
        <dbReference type="Proteomes" id="UP000794436"/>
    </source>
</evidence>
<feature type="compositionally biased region" description="Acidic residues" evidence="1">
    <location>
        <begin position="128"/>
        <end position="137"/>
    </location>
</feature>
<accession>A0A8K1CBW2</accession>
<proteinExistence type="predicted"/>
<protein>
    <submittedName>
        <fullName evidence="2">Uncharacterized protein</fullName>
    </submittedName>
</protein>
<feature type="compositionally biased region" description="Basic and acidic residues" evidence="1">
    <location>
        <begin position="246"/>
        <end position="320"/>
    </location>
</feature>
<sequence length="329" mass="36795">MQDILEEYDDGMSGDELPPIDLVEDLILEAYNNMQSDGEHIFLPQDVAEKLHLVAQMVKQAGFLKEEVPEPIEAKPEEIEAAPVVEESTATPMEQEESNQTASEPEKEDDDDADMETKAPVDAVKEQEMEEEKEEEPMLMAELDIPPPPPSTDSMQDTLTPIGIPTIDEEMSEPESLPTMVSASPAKPAPEPVEPAPPSTADTSLLRKPQTKLPTAPRSSAPRESLDGKTKLTSSRGAPTSATTRVKKEEQPQDHTAYEQRREAAQKAKDDKVARENQVRESARKQREEARRKLEEAQQKELAAKRERVQRMKQEKEQRKVTTRPTTAK</sequence>
<dbReference type="EMBL" id="SPLM01000108">
    <property type="protein sequence ID" value="TMW60534.1"/>
    <property type="molecule type" value="Genomic_DNA"/>
</dbReference>
<evidence type="ECO:0000256" key="1">
    <source>
        <dbReference type="SAM" id="MobiDB-lite"/>
    </source>
</evidence>